<dbReference type="SUPFAM" id="SSF159894">
    <property type="entry name" value="YgaC/TfoX-N like"/>
    <property type="match status" value="1"/>
</dbReference>
<accession>A0ABP5Y0P0</accession>
<evidence type="ECO:0000313" key="2">
    <source>
        <dbReference type="EMBL" id="GAA2472809.1"/>
    </source>
</evidence>
<dbReference type="EMBL" id="BAAARE010000002">
    <property type="protein sequence ID" value="GAA2472809.1"/>
    <property type="molecule type" value="Genomic_DNA"/>
</dbReference>
<sequence>MELRPMFGTLAALVDGHVFSVATADAVGVKLGPEALDDLGALPGSGMLMMGRRRMSAYRALPPDLPAGERRAWLRRARDHVSGLHH</sequence>
<protein>
    <recommendedName>
        <fullName evidence="1">TfoX N-terminal domain-containing protein</fullName>
    </recommendedName>
</protein>
<proteinExistence type="predicted"/>
<dbReference type="InterPro" id="IPR007076">
    <property type="entry name" value="TfoX_N"/>
</dbReference>
<name>A0ABP5Y0P0_9MICO</name>
<feature type="domain" description="TfoX N-terminal" evidence="1">
    <location>
        <begin position="3"/>
        <end position="77"/>
    </location>
</feature>
<dbReference type="Pfam" id="PF04993">
    <property type="entry name" value="TfoX_N"/>
    <property type="match status" value="1"/>
</dbReference>
<reference evidence="3" key="1">
    <citation type="journal article" date="2019" name="Int. J. Syst. Evol. Microbiol.">
        <title>The Global Catalogue of Microorganisms (GCM) 10K type strain sequencing project: providing services to taxonomists for standard genome sequencing and annotation.</title>
        <authorList>
            <consortium name="The Broad Institute Genomics Platform"/>
            <consortium name="The Broad Institute Genome Sequencing Center for Infectious Disease"/>
            <person name="Wu L."/>
            <person name="Ma J."/>
        </authorList>
    </citation>
    <scope>NUCLEOTIDE SEQUENCE [LARGE SCALE GENOMIC DNA]</scope>
    <source>
        <strain evidence="3">JCM 16259</strain>
    </source>
</reference>
<gene>
    <name evidence="2" type="ORF">GCM10009858_07660</name>
</gene>
<dbReference type="Proteomes" id="UP001500730">
    <property type="component" value="Unassembled WGS sequence"/>
</dbReference>
<evidence type="ECO:0000259" key="1">
    <source>
        <dbReference type="Pfam" id="PF04993"/>
    </source>
</evidence>
<comment type="caution">
    <text evidence="2">The sequence shown here is derived from an EMBL/GenBank/DDBJ whole genome shotgun (WGS) entry which is preliminary data.</text>
</comment>
<organism evidence="2 3">
    <name type="scientific">Terrabacter carboxydivorans</name>
    <dbReference type="NCBI Taxonomy" id="619730"/>
    <lineage>
        <taxon>Bacteria</taxon>
        <taxon>Bacillati</taxon>
        <taxon>Actinomycetota</taxon>
        <taxon>Actinomycetes</taxon>
        <taxon>Micrococcales</taxon>
        <taxon>Intrasporangiaceae</taxon>
        <taxon>Terrabacter</taxon>
    </lineage>
</organism>
<keyword evidence="3" id="KW-1185">Reference proteome</keyword>
<evidence type="ECO:0000313" key="3">
    <source>
        <dbReference type="Proteomes" id="UP001500730"/>
    </source>
</evidence>